<protein>
    <submittedName>
        <fullName evidence="1">ATP-dependent DNA helicase PIF1</fullName>
    </submittedName>
</protein>
<keyword evidence="1" id="KW-0378">Hydrolase</keyword>
<dbReference type="PROSITE" id="PS50966">
    <property type="entry name" value="ZF_SWIM"/>
    <property type="match status" value="1"/>
</dbReference>
<dbReference type="GO" id="GO:0004386">
    <property type="term" value="F:helicase activity"/>
    <property type="evidence" value="ECO:0007669"/>
    <property type="project" value="UniProtKB-KW"/>
</dbReference>
<dbReference type="Proteomes" id="UP001152795">
    <property type="component" value="Unassembled WGS sequence"/>
</dbReference>
<organism evidence="1 2">
    <name type="scientific">Paramuricea clavata</name>
    <name type="common">Red gorgonian</name>
    <name type="synonym">Violescent sea-whip</name>
    <dbReference type="NCBI Taxonomy" id="317549"/>
    <lineage>
        <taxon>Eukaryota</taxon>
        <taxon>Metazoa</taxon>
        <taxon>Cnidaria</taxon>
        <taxon>Anthozoa</taxon>
        <taxon>Octocorallia</taxon>
        <taxon>Malacalcyonacea</taxon>
        <taxon>Plexauridae</taxon>
        <taxon>Paramuricea</taxon>
    </lineage>
</organism>
<gene>
    <name evidence="1" type="ORF">PACLA_8A078936</name>
</gene>
<keyword evidence="1" id="KW-0067">ATP-binding</keyword>
<reference evidence="1" key="1">
    <citation type="submission" date="2020-04" db="EMBL/GenBank/DDBJ databases">
        <authorList>
            <person name="Alioto T."/>
            <person name="Alioto T."/>
            <person name="Gomez Garrido J."/>
        </authorList>
    </citation>
    <scope>NUCLEOTIDE SEQUENCE</scope>
    <source>
        <strain evidence="1">A484AB</strain>
    </source>
</reference>
<dbReference type="PANTHER" id="PTHR47526">
    <property type="entry name" value="ATP-DEPENDENT DNA HELICASE"/>
    <property type="match status" value="1"/>
</dbReference>
<keyword evidence="2" id="KW-1185">Reference proteome</keyword>
<proteinExistence type="predicted"/>
<dbReference type="EMBL" id="CACRXK020003473">
    <property type="protein sequence ID" value="CAB3998935.1"/>
    <property type="molecule type" value="Genomic_DNA"/>
</dbReference>
<accession>A0A6S7GZZ0</accession>
<dbReference type="AlphaFoldDB" id="A0A6S7GZZ0"/>
<comment type="caution">
    <text evidence="1">The sequence shown here is derived from an EMBL/GenBank/DDBJ whole genome shotgun (WGS) entry which is preliminary data.</text>
</comment>
<sequence>MASNFIDEDPSTSSVISLLSQPNSSSFQNSCTSLVSEIPVEGSFDVENVCPNSNVEGNVDINQSGNGWTRSLINPPAFEYAFIHEHLVENSETMPDNRPTGAHRHKKMGCRLFKENYVKNFRVKPNVQANSKLFLVKSLVCASMKQQSYTVYVHLSQTDGKVVKAKCSCKAGAGGCCKHVAATLFQIHDFVELGLSVVPDDKSCTDVLQQWNVPRNMDTHGPLLFTELKFEKANFKRDNNSKRKRPIVSASRDGYCATPPMAREISVERITKLKDSLTGSNTLLSSLLCDSDCKPCTIFPTSLKTPVNCDESLITVDPRQEIFDGLAQEIEWKHVDEPCRRFVTDVVCVSKEEYLDMKDCQLQLVTGD</sequence>
<name>A0A6S7GZZ0_PARCT</name>
<dbReference type="PANTHER" id="PTHR47526:SF3">
    <property type="entry name" value="PHD-TYPE DOMAIN-CONTAINING PROTEIN"/>
    <property type="match status" value="1"/>
</dbReference>
<dbReference type="InterPro" id="IPR007527">
    <property type="entry name" value="Znf_SWIM"/>
</dbReference>
<dbReference type="GO" id="GO:0008270">
    <property type="term" value="F:zinc ion binding"/>
    <property type="evidence" value="ECO:0007669"/>
    <property type="project" value="InterPro"/>
</dbReference>
<evidence type="ECO:0000313" key="1">
    <source>
        <dbReference type="EMBL" id="CAB3998935.1"/>
    </source>
</evidence>
<keyword evidence="1" id="KW-0347">Helicase</keyword>
<dbReference type="Pfam" id="PF04434">
    <property type="entry name" value="SWIM"/>
    <property type="match status" value="1"/>
</dbReference>
<keyword evidence="1" id="KW-0547">Nucleotide-binding</keyword>
<evidence type="ECO:0000313" key="2">
    <source>
        <dbReference type="Proteomes" id="UP001152795"/>
    </source>
</evidence>